<reference evidence="1" key="1">
    <citation type="journal article" date="2022" name="Int. J. Mol. Sci.">
        <title>Draft Genome of Tanacetum Coccineum: Genomic Comparison of Closely Related Tanacetum-Family Plants.</title>
        <authorList>
            <person name="Yamashiro T."/>
            <person name="Shiraishi A."/>
            <person name="Nakayama K."/>
            <person name="Satake H."/>
        </authorList>
    </citation>
    <scope>NUCLEOTIDE SEQUENCE</scope>
</reference>
<organism evidence="1 2">
    <name type="scientific">Tanacetum coccineum</name>
    <dbReference type="NCBI Taxonomy" id="301880"/>
    <lineage>
        <taxon>Eukaryota</taxon>
        <taxon>Viridiplantae</taxon>
        <taxon>Streptophyta</taxon>
        <taxon>Embryophyta</taxon>
        <taxon>Tracheophyta</taxon>
        <taxon>Spermatophyta</taxon>
        <taxon>Magnoliopsida</taxon>
        <taxon>eudicotyledons</taxon>
        <taxon>Gunneridae</taxon>
        <taxon>Pentapetalae</taxon>
        <taxon>asterids</taxon>
        <taxon>campanulids</taxon>
        <taxon>Asterales</taxon>
        <taxon>Asteraceae</taxon>
        <taxon>Asteroideae</taxon>
        <taxon>Anthemideae</taxon>
        <taxon>Anthemidinae</taxon>
        <taxon>Tanacetum</taxon>
    </lineage>
</organism>
<gene>
    <name evidence="1" type="ORF">Tco_0726233</name>
</gene>
<reference evidence="1" key="2">
    <citation type="submission" date="2022-01" db="EMBL/GenBank/DDBJ databases">
        <authorList>
            <person name="Yamashiro T."/>
            <person name="Shiraishi A."/>
            <person name="Satake H."/>
            <person name="Nakayama K."/>
        </authorList>
    </citation>
    <scope>NUCLEOTIDE SEQUENCE</scope>
</reference>
<proteinExistence type="predicted"/>
<accession>A0ABQ4YFV7</accession>
<comment type="caution">
    <text evidence="1">The sequence shown here is derived from an EMBL/GenBank/DDBJ whole genome shotgun (WGS) entry which is preliminary data.</text>
</comment>
<sequence>MVIESLKHAVLAKESLQPKSTYEAAASLTKFELTKILIDKMDESLPYLTATEDKECYDGLIKSYDLDKSLFSTYYKVHFRRTSLTGFPAQSIRSSYAIALDSPYMLILIIRTSQSKQHGKSESDSYYLSD</sequence>
<dbReference type="Proteomes" id="UP001151760">
    <property type="component" value="Unassembled WGS sequence"/>
</dbReference>
<keyword evidence="2" id="KW-1185">Reference proteome</keyword>
<dbReference type="EMBL" id="BQNB010010369">
    <property type="protein sequence ID" value="GJS76352.1"/>
    <property type="molecule type" value="Genomic_DNA"/>
</dbReference>
<name>A0ABQ4YFV7_9ASTR</name>
<protein>
    <submittedName>
        <fullName evidence="1">Uncharacterized protein</fullName>
    </submittedName>
</protein>
<evidence type="ECO:0000313" key="2">
    <source>
        <dbReference type="Proteomes" id="UP001151760"/>
    </source>
</evidence>
<evidence type="ECO:0000313" key="1">
    <source>
        <dbReference type="EMBL" id="GJS76352.1"/>
    </source>
</evidence>